<dbReference type="EMBL" id="KB722650">
    <property type="protein sequence ID" value="EMS22622.1"/>
    <property type="molecule type" value="Genomic_DNA"/>
</dbReference>
<dbReference type="HOGENOM" id="CLU_774218_0_0_1"/>
<dbReference type="GeneID" id="27371988"/>
<evidence type="ECO:0000313" key="3">
    <source>
        <dbReference type="Proteomes" id="UP000016926"/>
    </source>
</evidence>
<reference evidence="2 3" key="1">
    <citation type="journal article" date="2012" name="Nat. Commun.">
        <title>A multi-omic map of the lipid-producing yeast Rhodosporidium toruloides.</title>
        <authorList>
            <person name="Zhu Z."/>
            <person name="Zhang S."/>
            <person name="Liu H."/>
            <person name="Shen H."/>
            <person name="Lin X."/>
            <person name="Yang F."/>
            <person name="Zhou Y.J."/>
            <person name="Jin G."/>
            <person name="Ye M."/>
            <person name="Zou H."/>
            <person name="Zou H."/>
            <person name="Zhao Z.K."/>
        </authorList>
    </citation>
    <scope>NUCLEOTIDE SEQUENCE [LARGE SCALE GENOMIC DNA]</scope>
    <source>
        <strain evidence="2 3">NP11</strain>
    </source>
</reference>
<proteinExistence type="predicted"/>
<feature type="region of interest" description="Disordered" evidence="1">
    <location>
        <begin position="24"/>
        <end position="53"/>
    </location>
</feature>
<accession>M7WQ12</accession>
<gene>
    <name evidence="2" type="ORF">RHTO_07975</name>
</gene>
<name>M7WQ12_RHOT1</name>
<sequence>MPDAATQTDAWDWQVAQVPRSVLVPTARSDSNEVDEEVSSGRATEPVARRSGPASLLSLPDELLEQIYQELYRQLSIDRKSLSYRRQRLMPSTSSLLVSKRIYDIGRAIWFSDWSDVDGRTRAMLLMHIDNYAPYVKSWSSFVSDAGLDFVLLRRFVNLTSLDLTFEDYVSLSIISNLLPRFGHLVSLRIASVVPDDGYGRMRLADYSLFKYAISPSSSFMRMLLLFPGAQNLVKPLKTLLEQDPHLVFPLIDLSIRFHEVRRNYNAGRTGEILCEDLSKVVAMVSCFPDAVRLVLSQSRSVDYEYDDYPLDKQDDRVALLLQDLRTTQIVRLSVSNPDGITQWWRTSSQEDFVVQEK</sequence>
<organism evidence="2 3">
    <name type="scientific">Rhodotorula toruloides (strain NP11)</name>
    <name type="common">Yeast</name>
    <name type="synonym">Rhodosporidium toruloides</name>
    <dbReference type="NCBI Taxonomy" id="1130832"/>
    <lineage>
        <taxon>Eukaryota</taxon>
        <taxon>Fungi</taxon>
        <taxon>Dikarya</taxon>
        <taxon>Basidiomycota</taxon>
        <taxon>Pucciniomycotina</taxon>
        <taxon>Microbotryomycetes</taxon>
        <taxon>Sporidiobolales</taxon>
        <taxon>Sporidiobolaceae</taxon>
        <taxon>Rhodotorula</taxon>
    </lineage>
</organism>
<evidence type="ECO:0000313" key="2">
    <source>
        <dbReference type="EMBL" id="EMS22622.1"/>
    </source>
</evidence>
<protein>
    <recommendedName>
        <fullName evidence="4">F-box domain-containing protein</fullName>
    </recommendedName>
</protein>
<dbReference type="AlphaFoldDB" id="M7WQ12"/>
<dbReference type="Proteomes" id="UP000016926">
    <property type="component" value="Unassembled WGS sequence"/>
</dbReference>
<keyword evidence="3" id="KW-1185">Reference proteome</keyword>
<dbReference type="RefSeq" id="XP_016273741.1">
    <property type="nucleotide sequence ID" value="XM_016421629.1"/>
</dbReference>
<evidence type="ECO:0000256" key="1">
    <source>
        <dbReference type="SAM" id="MobiDB-lite"/>
    </source>
</evidence>
<evidence type="ECO:0008006" key="4">
    <source>
        <dbReference type="Google" id="ProtNLM"/>
    </source>
</evidence>